<proteinExistence type="predicted"/>
<reference evidence="4 5" key="1">
    <citation type="submission" date="2024-05" db="EMBL/GenBank/DDBJ databases">
        <authorList>
            <person name="Wallberg A."/>
        </authorList>
    </citation>
    <scope>NUCLEOTIDE SEQUENCE [LARGE SCALE GENOMIC DNA]</scope>
</reference>
<sequence>MITDDIKTPPTTTPTATTIPPTTTPTATNTPPITTPIAITTTPTTTPTTTIPSTTTTIATTTTPTTTPTTTTTPPTTTPIETTTTPTTTPTTTTTLPTTTPPATTTLPETTLTATTPAATTTPKIDCVYDGVGYRNGECMYIGCVRLCCENNTLVPKDGVNSDCVECQVYNDPHFLTFEGTSYNWHQQCNFSLVQNTQDDYPDYAVYGDFGDCPKDYKSRPACLNNTVLMDTQANTFRFNHESLDKMLVNGKERVIPTEGNVDMYGKTLVWVKIGNKEKKYVRILMDNTLHVEILNRKITIWIPSRLLDSEHGLCRFKGGQGPYGNTSELAGCEKYDADDEACRKRVEEFALSWRAKLQENSNCKVETRSFVDPDLCAGKNKTTMQMFLDHCRTSIEKVAPHIPVELKDIKIESCVQDLCVCENETACLEEVSIMAENDEDIQNHVFTPPASGCGSPFFEVQDKLVQVCNQRTQWAKAQEICREGDADLLSLEKIVFFDELVQRSEMAGQRGSTFWVNARYHNSSSSYNWTSGREIVHGWLPTEPSAIITEKQCVIFNYYGKLPGMADRDCKLKRKFICAREDDGEAANSTVGCGSPFIKVDDMLVQVCDETRTWMGARTLCRDAGAELISISRTQLFKGLSNMPELANSGWWIGGHYNQSTSSYFWSSGEEIGRGWLPGKPFREMSDCVALGLWSGKGGLTDRACSSLEKFICVKDNIYYNTTEGVSTNPTAGSSSRSFSRTTSGYTNLS</sequence>
<name>A0AAV2PIR7_MEGNR</name>
<dbReference type="SUPFAM" id="SSF56436">
    <property type="entry name" value="C-type lectin-like"/>
    <property type="match status" value="2"/>
</dbReference>
<dbReference type="Gene3D" id="3.10.100.10">
    <property type="entry name" value="Mannose-Binding Protein A, subunit A"/>
    <property type="match status" value="2"/>
</dbReference>
<evidence type="ECO:0000313" key="5">
    <source>
        <dbReference type="Proteomes" id="UP001497623"/>
    </source>
</evidence>
<feature type="region of interest" description="Disordered" evidence="1">
    <location>
        <begin position="1"/>
        <end position="108"/>
    </location>
</feature>
<evidence type="ECO:0000256" key="1">
    <source>
        <dbReference type="SAM" id="MobiDB-lite"/>
    </source>
</evidence>
<feature type="compositionally biased region" description="Low complexity" evidence="1">
    <location>
        <begin position="735"/>
        <end position="745"/>
    </location>
</feature>
<evidence type="ECO:0000313" key="4">
    <source>
        <dbReference type="EMBL" id="CAL4060128.1"/>
    </source>
</evidence>
<dbReference type="InterPro" id="IPR016187">
    <property type="entry name" value="CTDL_fold"/>
</dbReference>
<evidence type="ECO:0000259" key="2">
    <source>
        <dbReference type="PROSITE" id="PS50041"/>
    </source>
</evidence>
<dbReference type="PANTHER" id="PTHR45784">
    <property type="entry name" value="C-TYPE LECTIN DOMAIN FAMILY 20 MEMBER A-RELATED"/>
    <property type="match status" value="1"/>
</dbReference>
<dbReference type="PANTHER" id="PTHR45784:SF3">
    <property type="entry name" value="C-TYPE LECTIN DOMAIN FAMILY 4 MEMBER K-LIKE-RELATED"/>
    <property type="match status" value="1"/>
</dbReference>
<feature type="domain" description="C-type lectin" evidence="2">
    <location>
        <begin position="611"/>
        <end position="715"/>
    </location>
</feature>
<evidence type="ECO:0008006" key="6">
    <source>
        <dbReference type="Google" id="ProtNLM"/>
    </source>
</evidence>
<dbReference type="PROSITE" id="PS51233">
    <property type="entry name" value="VWFD"/>
    <property type="match status" value="1"/>
</dbReference>
<dbReference type="EMBL" id="CAXKWB010000265">
    <property type="protein sequence ID" value="CAL4060128.1"/>
    <property type="molecule type" value="Genomic_DNA"/>
</dbReference>
<accession>A0AAV2PIR7</accession>
<dbReference type="Pfam" id="PF00094">
    <property type="entry name" value="VWD"/>
    <property type="match status" value="1"/>
</dbReference>
<dbReference type="InterPro" id="IPR001304">
    <property type="entry name" value="C-type_lectin-like"/>
</dbReference>
<organism evidence="4 5">
    <name type="scientific">Meganyctiphanes norvegica</name>
    <name type="common">Northern krill</name>
    <name type="synonym">Thysanopoda norvegica</name>
    <dbReference type="NCBI Taxonomy" id="48144"/>
    <lineage>
        <taxon>Eukaryota</taxon>
        <taxon>Metazoa</taxon>
        <taxon>Ecdysozoa</taxon>
        <taxon>Arthropoda</taxon>
        <taxon>Crustacea</taxon>
        <taxon>Multicrustacea</taxon>
        <taxon>Malacostraca</taxon>
        <taxon>Eumalacostraca</taxon>
        <taxon>Eucarida</taxon>
        <taxon>Euphausiacea</taxon>
        <taxon>Euphausiidae</taxon>
        <taxon>Meganyctiphanes</taxon>
    </lineage>
</organism>
<dbReference type="AlphaFoldDB" id="A0AAV2PIR7"/>
<dbReference type="PROSITE" id="PS50041">
    <property type="entry name" value="C_TYPE_LECTIN_2"/>
    <property type="match status" value="2"/>
</dbReference>
<feature type="non-terminal residue" evidence="4">
    <location>
        <position position="751"/>
    </location>
</feature>
<evidence type="ECO:0000259" key="3">
    <source>
        <dbReference type="PROSITE" id="PS51233"/>
    </source>
</evidence>
<protein>
    <recommendedName>
        <fullName evidence="6">C-type lectin domain-containing protein</fullName>
    </recommendedName>
</protein>
<dbReference type="Pfam" id="PF00059">
    <property type="entry name" value="Lectin_C"/>
    <property type="match status" value="2"/>
</dbReference>
<dbReference type="Proteomes" id="UP001497623">
    <property type="component" value="Unassembled WGS sequence"/>
</dbReference>
<dbReference type="CDD" id="cd00037">
    <property type="entry name" value="CLECT"/>
    <property type="match status" value="2"/>
</dbReference>
<dbReference type="PRINTS" id="PR01217">
    <property type="entry name" value="PRICHEXTENSN"/>
</dbReference>
<dbReference type="InterPro" id="IPR001846">
    <property type="entry name" value="VWF_type-D"/>
</dbReference>
<comment type="caution">
    <text evidence="4">The sequence shown here is derived from an EMBL/GenBank/DDBJ whole genome shotgun (WGS) entry which is preliminary data.</text>
</comment>
<dbReference type="SMART" id="SM00034">
    <property type="entry name" value="CLECT"/>
    <property type="match status" value="2"/>
</dbReference>
<gene>
    <name evidence="4" type="ORF">MNOR_LOCUS1056</name>
</gene>
<feature type="region of interest" description="Disordered" evidence="1">
    <location>
        <begin position="728"/>
        <end position="751"/>
    </location>
</feature>
<keyword evidence="5" id="KW-1185">Reference proteome</keyword>
<feature type="domain" description="C-type lectin" evidence="2">
    <location>
        <begin position="471"/>
        <end position="580"/>
    </location>
</feature>
<feature type="domain" description="VWFD" evidence="3">
    <location>
        <begin position="165"/>
        <end position="365"/>
    </location>
</feature>
<feature type="compositionally biased region" description="Low complexity" evidence="1">
    <location>
        <begin position="8"/>
        <end position="108"/>
    </location>
</feature>
<dbReference type="InterPro" id="IPR016186">
    <property type="entry name" value="C-type_lectin-like/link_sf"/>
</dbReference>